<protein>
    <submittedName>
        <fullName evidence="3">Uncharacterized protein</fullName>
    </submittedName>
</protein>
<comment type="caution">
    <text evidence="3">The sequence shown here is derived from an EMBL/GenBank/DDBJ whole genome shotgun (WGS) entry which is preliminary data.</text>
</comment>
<evidence type="ECO:0000256" key="1">
    <source>
        <dbReference type="SAM" id="Coils"/>
    </source>
</evidence>
<feature type="compositionally biased region" description="Polar residues" evidence="2">
    <location>
        <begin position="45"/>
        <end position="81"/>
    </location>
</feature>
<feature type="region of interest" description="Disordered" evidence="2">
    <location>
        <begin position="45"/>
        <end position="85"/>
    </location>
</feature>
<evidence type="ECO:0000256" key="2">
    <source>
        <dbReference type="SAM" id="MobiDB-lite"/>
    </source>
</evidence>
<keyword evidence="4" id="KW-1185">Reference proteome</keyword>
<feature type="compositionally biased region" description="Polar residues" evidence="2">
    <location>
        <begin position="372"/>
        <end position="381"/>
    </location>
</feature>
<feature type="compositionally biased region" description="Polar residues" evidence="2">
    <location>
        <begin position="280"/>
        <end position="295"/>
    </location>
</feature>
<accession>A0A6D2HNP6</accession>
<feature type="coiled-coil region" evidence="1">
    <location>
        <begin position="88"/>
        <end position="137"/>
    </location>
</feature>
<dbReference type="InterPro" id="IPR039322">
    <property type="entry name" value="MOM1"/>
</dbReference>
<reference evidence="3" key="1">
    <citation type="submission" date="2020-01" db="EMBL/GenBank/DDBJ databases">
        <authorList>
            <person name="Mishra B."/>
        </authorList>
    </citation>
    <scope>NUCLEOTIDE SEQUENCE [LARGE SCALE GENOMIC DNA]</scope>
</reference>
<sequence length="430" mass="47013">MDGPEDVCETVMPQAADEEDNRTSHDANALLDRVMFDELTFPSSRLNIQGSTNSDEGSQGASSSELLTSRAASSAETSLPNNPYDYELERLCREEERLKKNFEERTLELMAELERKMSEARNEYEKKLKEVDDEYKTRLMEEEAKKSMVEKSNLLASAYMYKTSDTSDVAALRAKVSSTQQQQQPLQTDSHVYSTSPPPSSPLSHCTITQTTVASQQGGEVQADTHMDLDTTALPPPSVPNLSASLRRGNRTRQPLTSSQQGGGVQTNAHVDPTSPPGLSLTSAEASVPNLSASLSHFPRGNRTQRRQISQQAPPPPSVTAAEASILSPPGPLSRPRQISQEPALVETDTQMTPAVEASKTPQARPHPPVISNLTPSSLAASSPFVRAPAPHIQPFRASPALTKTYQRQRTLVQEVQQEHGLVYLSEDDE</sequence>
<feature type="region of interest" description="Disordered" evidence="2">
    <location>
        <begin position="1"/>
        <end position="28"/>
    </location>
</feature>
<gene>
    <name evidence="3" type="ORF">MERR_LOCUS5102</name>
</gene>
<feature type="compositionally biased region" description="Polar residues" evidence="2">
    <location>
        <begin position="206"/>
        <end position="219"/>
    </location>
</feature>
<evidence type="ECO:0000313" key="4">
    <source>
        <dbReference type="Proteomes" id="UP000467841"/>
    </source>
</evidence>
<organism evidence="3 4">
    <name type="scientific">Microthlaspi erraticum</name>
    <dbReference type="NCBI Taxonomy" id="1685480"/>
    <lineage>
        <taxon>Eukaryota</taxon>
        <taxon>Viridiplantae</taxon>
        <taxon>Streptophyta</taxon>
        <taxon>Embryophyta</taxon>
        <taxon>Tracheophyta</taxon>
        <taxon>Spermatophyta</taxon>
        <taxon>Magnoliopsida</taxon>
        <taxon>eudicotyledons</taxon>
        <taxon>Gunneridae</taxon>
        <taxon>Pentapetalae</taxon>
        <taxon>rosids</taxon>
        <taxon>malvids</taxon>
        <taxon>Brassicales</taxon>
        <taxon>Brassicaceae</taxon>
        <taxon>Coluteocarpeae</taxon>
        <taxon>Microthlaspi</taxon>
    </lineage>
</organism>
<name>A0A6D2HNP6_9BRAS</name>
<feature type="region of interest" description="Disordered" evidence="2">
    <location>
        <begin position="172"/>
        <end position="383"/>
    </location>
</feature>
<dbReference type="EMBL" id="CACVBM020000333">
    <property type="protein sequence ID" value="CAA7017867.1"/>
    <property type="molecule type" value="Genomic_DNA"/>
</dbReference>
<dbReference type="Gene3D" id="6.10.250.1310">
    <property type="match status" value="1"/>
</dbReference>
<dbReference type="Proteomes" id="UP000467841">
    <property type="component" value="Unassembled WGS sequence"/>
</dbReference>
<dbReference type="PANTHER" id="PTHR35116:SF2">
    <property type="entry name" value="ATP-DEPENDENT HELICASE FAMILY PROTEIN-RELATED"/>
    <property type="match status" value="1"/>
</dbReference>
<evidence type="ECO:0000313" key="3">
    <source>
        <dbReference type="EMBL" id="CAA7017867.1"/>
    </source>
</evidence>
<proteinExistence type="predicted"/>
<dbReference type="GO" id="GO:0031507">
    <property type="term" value="P:heterochromatin formation"/>
    <property type="evidence" value="ECO:0007669"/>
    <property type="project" value="InterPro"/>
</dbReference>
<dbReference type="AlphaFoldDB" id="A0A6D2HNP6"/>
<keyword evidence="1" id="KW-0175">Coiled coil</keyword>
<dbReference type="PANTHER" id="PTHR35116">
    <property type="entry name" value="HELICASE PROTEIN MOM1"/>
    <property type="match status" value="1"/>
</dbReference>
<dbReference type="OrthoDB" id="1105657at2759"/>